<dbReference type="Gene3D" id="1.20.1250.20">
    <property type="entry name" value="MFS general substrate transporter like domains"/>
    <property type="match status" value="2"/>
</dbReference>
<sequence length="609" mass="66870">MTVAKTNGATTMGATTNVLTENEKLQNNVSLPQKNEETEDEEDEITLEDLAPDGGWGWIVALAMTVVFLTIFGPTTSFAIVFGDLLEETGNAGTAMTLFNSVFMITYSISGLMTNTLLKKFSMRPVGLIGAVLFSVPNVCFAFVTNVFEMAFLSFLQGMGLGLLITICNTNFNAYFVKKRAPVMSASQVIIGLGSIAYPIWIERMMKMYGFRGTALVIGAMSLNSIAGMMMMHPVEWHARKPEEVRAERARAREERRLRDMVLSDRRYSDMVRVPTKTRWSSLTSLKGESGKHVPLLIETLKSPAKRVASISEFEERISNRMKSGSMRELLTRRLSAFSSTSLANLVSGIGSLGEVSQHRIDKTKEKRNEKGVQVSMTDDKDNEEGALQGILDDFLEMSLLKNIGFLNICFGISFVLSSDFTFASLLPLMMTKNGYTQSHAATALTIGAAAELVSKILLAIFTLLVKVKSKHIFFVAMICMAFAKAGYLFYNGTLIGTFAMVAVIGVVRSWLLVPQPLAIIEDISVDKFASAYGISGAISGIISILFGPIVGFLKDWTNSFVVCQVALLLMNVLFVIPWAVQFLSDLPKRRKERADKIAARTSGSLSAD</sequence>
<feature type="region of interest" description="Disordered" evidence="1">
    <location>
        <begin position="1"/>
        <end position="42"/>
    </location>
</feature>
<keyword evidence="2" id="KW-1133">Transmembrane helix</keyword>
<dbReference type="PANTHER" id="PTHR11360">
    <property type="entry name" value="MONOCARBOXYLATE TRANSPORTER"/>
    <property type="match status" value="1"/>
</dbReference>
<dbReference type="Proteomes" id="UP000694925">
    <property type="component" value="Unplaced"/>
</dbReference>
<dbReference type="InterPro" id="IPR036259">
    <property type="entry name" value="MFS_trans_sf"/>
</dbReference>
<feature type="transmembrane region" description="Helical" evidence="2">
    <location>
        <begin position="532"/>
        <end position="554"/>
    </location>
</feature>
<name>A0AAJ7J1I1_9HYME</name>
<reference evidence="4" key="1">
    <citation type="submission" date="2025-08" db="UniProtKB">
        <authorList>
            <consortium name="RefSeq"/>
        </authorList>
    </citation>
    <scope>IDENTIFICATION</scope>
    <source>
        <tissue evidence="4">Whole body</tissue>
    </source>
</reference>
<feature type="transmembrane region" description="Helical" evidence="2">
    <location>
        <begin position="406"/>
        <end position="429"/>
    </location>
</feature>
<evidence type="ECO:0000313" key="3">
    <source>
        <dbReference type="Proteomes" id="UP000694925"/>
    </source>
</evidence>
<dbReference type="GeneID" id="108625955"/>
<keyword evidence="2" id="KW-0812">Transmembrane</keyword>
<keyword evidence="2" id="KW-0472">Membrane</keyword>
<accession>A0AAJ7J1I1</accession>
<evidence type="ECO:0000256" key="1">
    <source>
        <dbReference type="SAM" id="MobiDB-lite"/>
    </source>
</evidence>
<dbReference type="PANTHER" id="PTHR11360:SF309">
    <property type="entry name" value="MONOCARBOXYLATE TRANSPORTER 7-LIKE PROTEIN"/>
    <property type="match status" value="1"/>
</dbReference>
<dbReference type="RefSeq" id="XP_017881807.1">
    <property type="nucleotide sequence ID" value="XM_018026318.2"/>
</dbReference>
<dbReference type="AlphaFoldDB" id="A0AAJ7J1I1"/>
<feature type="transmembrane region" description="Helical" evidence="2">
    <location>
        <begin position="497"/>
        <end position="520"/>
    </location>
</feature>
<evidence type="ECO:0000313" key="4">
    <source>
        <dbReference type="RefSeq" id="XP_017881807.1"/>
    </source>
</evidence>
<feature type="transmembrane region" description="Helical" evidence="2">
    <location>
        <begin position="441"/>
        <end position="466"/>
    </location>
</feature>
<dbReference type="KEGG" id="ccal:108625955"/>
<dbReference type="Pfam" id="PF07690">
    <property type="entry name" value="MFS_1"/>
    <property type="match status" value="1"/>
</dbReference>
<feature type="transmembrane region" description="Helical" evidence="2">
    <location>
        <begin position="56"/>
        <end position="82"/>
    </location>
</feature>
<proteinExistence type="predicted"/>
<dbReference type="InterPro" id="IPR011701">
    <property type="entry name" value="MFS"/>
</dbReference>
<feature type="compositionally biased region" description="Low complexity" evidence="1">
    <location>
        <begin position="1"/>
        <end position="17"/>
    </location>
</feature>
<feature type="transmembrane region" description="Helical" evidence="2">
    <location>
        <begin position="126"/>
        <end position="144"/>
    </location>
</feature>
<protein>
    <submittedName>
        <fullName evidence="4">Monocarboxylate transporter 9</fullName>
    </submittedName>
</protein>
<keyword evidence="3" id="KW-1185">Reference proteome</keyword>
<organism evidence="3 4">
    <name type="scientific">Ceratina calcarata</name>
    <dbReference type="NCBI Taxonomy" id="156304"/>
    <lineage>
        <taxon>Eukaryota</taxon>
        <taxon>Metazoa</taxon>
        <taxon>Ecdysozoa</taxon>
        <taxon>Arthropoda</taxon>
        <taxon>Hexapoda</taxon>
        <taxon>Insecta</taxon>
        <taxon>Pterygota</taxon>
        <taxon>Neoptera</taxon>
        <taxon>Endopterygota</taxon>
        <taxon>Hymenoptera</taxon>
        <taxon>Apocrita</taxon>
        <taxon>Aculeata</taxon>
        <taxon>Apoidea</taxon>
        <taxon>Anthophila</taxon>
        <taxon>Apidae</taxon>
        <taxon>Ceratina</taxon>
        <taxon>Zadontomerus</taxon>
    </lineage>
</organism>
<feature type="transmembrane region" description="Helical" evidence="2">
    <location>
        <begin position="560"/>
        <end position="584"/>
    </location>
</feature>
<dbReference type="SUPFAM" id="SSF103473">
    <property type="entry name" value="MFS general substrate transporter"/>
    <property type="match status" value="1"/>
</dbReference>
<gene>
    <name evidence="4" type="primary">LOC108625955</name>
</gene>
<feature type="transmembrane region" description="Helical" evidence="2">
    <location>
        <begin position="181"/>
        <end position="201"/>
    </location>
</feature>
<dbReference type="InterPro" id="IPR050327">
    <property type="entry name" value="Proton-linked_MCT"/>
</dbReference>
<feature type="transmembrane region" description="Helical" evidence="2">
    <location>
        <begin position="150"/>
        <end position="169"/>
    </location>
</feature>
<feature type="transmembrane region" description="Helical" evidence="2">
    <location>
        <begin position="213"/>
        <end position="232"/>
    </location>
</feature>
<evidence type="ECO:0000256" key="2">
    <source>
        <dbReference type="SAM" id="Phobius"/>
    </source>
</evidence>
<dbReference type="GO" id="GO:0008028">
    <property type="term" value="F:monocarboxylic acid transmembrane transporter activity"/>
    <property type="evidence" value="ECO:0007669"/>
    <property type="project" value="TreeGrafter"/>
</dbReference>
<feature type="transmembrane region" description="Helical" evidence="2">
    <location>
        <begin position="94"/>
        <end position="114"/>
    </location>
</feature>